<evidence type="ECO:0000256" key="6">
    <source>
        <dbReference type="ARBA" id="ARBA00022827"/>
    </source>
</evidence>
<dbReference type="Gene3D" id="3.20.20.330">
    <property type="entry name" value="Homocysteine-binding-like domain"/>
    <property type="match status" value="1"/>
</dbReference>
<evidence type="ECO:0000313" key="11">
    <source>
        <dbReference type="Proteomes" id="UP000215027"/>
    </source>
</evidence>
<keyword evidence="5 8" id="KW-0808">Transferase</keyword>
<dbReference type="GO" id="GO:0008168">
    <property type="term" value="F:methyltransferase activity"/>
    <property type="evidence" value="ECO:0007669"/>
    <property type="project" value="UniProtKB-UniRule"/>
</dbReference>
<dbReference type="OrthoDB" id="9803687at2"/>
<dbReference type="SUPFAM" id="SSF51730">
    <property type="entry name" value="FAD-linked oxidoreductase"/>
    <property type="match status" value="1"/>
</dbReference>
<name>A0A160SZB0_9CHLR</name>
<dbReference type="InterPro" id="IPR003171">
    <property type="entry name" value="Mehydrof_redctse-like"/>
</dbReference>
<dbReference type="KEGG" id="pbf:CFX0092_A0168"/>
<evidence type="ECO:0000313" key="10">
    <source>
        <dbReference type="EMBL" id="CUS02049.2"/>
    </source>
</evidence>
<dbReference type="GO" id="GO:0006555">
    <property type="term" value="P:methionine metabolic process"/>
    <property type="evidence" value="ECO:0007669"/>
    <property type="project" value="InterPro"/>
</dbReference>
<dbReference type="GO" id="GO:0035999">
    <property type="term" value="P:tetrahydrofolate interconversion"/>
    <property type="evidence" value="ECO:0007669"/>
    <property type="project" value="UniProtKB-UniPathway"/>
</dbReference>
<dbReference type="GO" id="GO:0046872">
    <property type="term" value="F:metal ion binding"/>
    <property type="evidence" value="ECO:0007669"/>
    <property type="project" value="UniProtKB-KW"/>
</dbReference>
<evidence type="ECO:0000256" key="2">
    <source>
        <dbReference type="ARBA" id="ARBA00004777"/>
    </source>
</evidence>
<feature type="binding site" evidence="8">
    <location>
        <position position="282"/>
    </location>
    <ligand>
        <name>Zn(2+)</name>
        <dbReference type="ChEBI" id="CHEBI:29105"/>
    </ligand>
</feature>
<dbReference type="PANTHER" id="PTHR11103:SF18">
    <property type="entry name" value="SLR1189 PROTEIN"/>
    <property type="match status" value="1"/>
</dbReference>
<dbReference type="GO" id="GO:0004489">
    <property type="term" value="F:methylenetetrahydrofolate reductase [NAD(P)H] activity"/>
    <property type="evidence" value="ECO:0007669"/>
    <property type="project" value="InterPro"/>
</dbReference>
<dbReference type="AlphaFoldDB" id="A0A160SZB0"/>
<dbReference type="RefSeq" id="WP_095041709.1">
    <property type="nucleotide sequence ID" value="NZ_LN890655.1"/>
</dbReference>
<feature type="binding site" evidence="8">
    <location>
        <position position="215"/>
    </location>
    <ligand>
        <name>Zn(2+)</name>
        <dbReference type="ChEBI" id="CHEBI:29105"/>
    </ligand>
</feature>
<accession>A0A160SZB0</accession>
<dbReference type="Proteomes" id="UP000215027">
    <property type="component" value="Chromosome I"/>
</dbReference>
<evidence type="ECO:0000259" key="9">
    <source>
        <dbReference type="PROSITE" id="PS50970"/>
    </source>
</evidence>
<evidence type="ECO:0000256" key="7">
    <source>
        <dbReference type="ARBA" id="ARBA00023002"/>
    </source>
</evidence>
<keyword evidence="3 8" id="KW-0489">Methyltransferase</keyword>
<keyword evidence="6" id="KW-0274">FAD</keyword>
<keyword evidence="7" id="KW-0560">Oxidoreductase</keyword>
<reference evidence="10" key="1">
    <citation type="submission" date="2016-01" db="EMBL/GenBank/DDBJ databases">
        <authorList>
            <person name="Mcilroy J.S."/>
            <person name="Karst M S."/>
            <person name="Albertsen M."/>
        </authorList>
    </citation>
    <scope>NUCLEOTIDE SEQUENCE</scope>
    <source>
        <strain evidence="10">Cfx-K</strain>
    </source>
</reference>
<keyword evidence="11" id="KW-1185">Reference proteome</keyword>
<dbReference type="UniPathway" id="UPA00193"/>
<comment type="cofactor">
    <cofactor evidence="8">
        <name>Zn(2+)</name>
        <dbReference type="ChEBI" id="CHEBI:29105"/>
    </cofactor>
</comment>
<gene>
    <name evidence="10" type="ORF">CFX0092_A0168</name>
</gene>
<evidence type="ECO:0000256" key="3">
    <source>
        <dbReference type="ARBA" id="ARBA00022603"/>
    </source>
</evidence>
<evidence type="ECO:0000256" key="1">
    <source>
        <dbReference type="ARBA" id="ARBA00001974"/>
    </source>
</evidence>
<keyword evidence="4" id="KW-0285">Flavoprotein</keyword>
<comment type="pathway">
    <text evidence="2">One-carbon metabolism; tetrahydrofolate interconversion.</text>
</comment>
<dbReference type="Pfam" id="PF02574">
    <property type="entry name" value="S-methyl_trans"/>
    <property type="match status" value="1"/>
</dbReference>
<dbReference type="InterPro" id="IPR003726">
    <property type="entry name" value="HCY_dom"/>
</dbReference>
<evidence type="ECO:0000256" key="5">
    <source>
        <dbReference type="ARBA" id="ARBA00022679"/>
    </source>
</evidence>
<dbReference type="PROSITE" id="PS50970">
    <property type="entry name" value="HCY"/>
    <property type="match status" value="1"/>
</dbReference>
<dbReference type="Gene3D" id="3.20.20.220">
    <property type="match status" value="1"/>
</dbReference>
<protein>
    <recommendedName>
        <fullName evidence="9">Hcy-binding domain-containing protein</fullName>
    </recommendedName>
</protein>
<evidence type="ECO:0000256" key="4">
    <source>
        <dbReference type="ARBA" id="ARBA00022630"/>
    </source>
</evidence>
<keyword evidence="8" id="KW-0862">Zinc</keyword>
<keyword evidence="8" id="KW-0479">Metal-binding</keyword>
<dbReference type="SUPFAM" id="SSF82282">
    <property type="entry name" value="Homocysteine S-methyltransferase"/>
    <property type="match status" value="1"/>
</dbReference>
<dbReference type="Pfam" id="PF02219">
    <property type="entry name" value="MTHFR"/>
    <property type="match status" value="1"/>
</dbReference>
<feature type="binding site" evidence="8">
    <location>
        <position position="283"/>
    </location>
    <ligand>
        <name>Zn(2+)</name>
        <dbReference type="ChEBI" id="CHEBI:29105"/>
    </ligand>
</feature>
<dbReference type="NCBIfam" id="NF006396">
    <property type="entry name" value="PRK08645.1"/>
    <property type="match status" value="1"/>
</dbReference>
<evidence type="ECO:0000256" key="8">
    <source>
        <dbReference type="PROSITE-ProRule" id="PRU00333"/>
    </source>
</evidence>
<dbReference type="PANTHER" id="PTHR11103">
    <property type="entry name" value="SLR1189 PROTEIN"/>
    <property type="match status" value="1"/>
</dbReference>
<feature type="domain" description="Hcy-binding" evidence="9">
    <location>
        <begin position="3"/>
        <end position="297"/>
    </location>
</feature>
<sequence length="623" mass="67644">MNRRQFRERLQHGPLLMDGAFGTVLHGRGVPIDQSFDAVNLSNPALVAEIHRAYIDAGADLIETNTFGANRYKLGENGQQDKVDEINRAAVHVARRVIDGSYKEIILAGSVGPLGARLAPLGRVTFAEAQEAFHEQIQALHDAEPRGVDVIIIETMSDIKEIEAAVAAARAVSADLPIIAQMTFTRDDKTILGYPPEAIATQLAKLDVDAVGINCSGGPAQVLRLISIVRKLAPEIPISASPNAGWPEQIQGGRVMYPATPDYFGDYARAFVEAGVNLIGGCCGTTDAHIRAMRRALDTPGASHVSAPEIHITNRPETTVTVGDRPTRLAQYLAERRMILTVEMNPPKGVSVGRLLAGARMLREAGATCLNIADSPLARMRMSAWAAAYLVQKEIGLEAVLSFPTRGRNILRIQGDLLAAHAMGIRNLFVTMGDPTRIGDFPEAMDSYDIVPTGLIELIKNQFNQGLDKAGQSIDQPTTFVVGCALNLTPKDVAAELKLLRKKVEHGADFALTQPVFDPLAAIEFLQAYERTYNEPPPPIVAGIKPLYNSRNAEFLHNEVPGMHIPDVQRERMRQAEKPQAEGVAIAREIATALRPYVGGFYIMPAFGHYDLAADVLDGFREG</sequence>
<dbReference type="InterPro" id="IPR029041">
    <property type="entry name" value="FAD-linked_oxidoreductase-like"/>
</dbReference>
<dbReference type="CDD" id="cd00537">
    <property type="entry name" value="MTHFR"/>
    <property type="match status" value="1"/>
</dbReference>
<proteinExistence type="predicted"/>
<dbReference type="GO" id="GO:0032259">
    <property type="term" value="P:methylation"/>
    <property type="evidence" value="ECO:0007669"/>
    <property type="project" value="UniProtKB-KW"/>
</dbReference>
<comment type="cofactor">
    <cofactor evidence="1">
        <name>FAD</name>
        <dbReference type="ChEBI" id="CHEBI:57692"/>
    </cofactor>
</comment>
<organism evidence="10 11">
    <name type="scientific">Candidatus Promineifilum breve</name>
    <dbReference type="NCBI Taxonomy" id="1806508"/>
    <lineage>
        <taxon>Bacteria</taxon>
        <taxon>Bacillati</taxon>
        <taxon>Chloroflexota</taxon>
        <taxon>Ardenticatenia</taxon>
        <taxon>Candidatus Promineifilales</taxon>
        <taxon>Candidatus Promineifilaceae</taxon>
        <taxon>Candidatus Promineifilum</taxon>
    </lineage>
</organism>
<dbReference type="EMBL" id="LN890655">
    <property type="protein sequence ID" value="CUS02049.2"/>
    <property type="molecule type" value="Genomic_DNA"/>
</dbReference>
<dbReference type="InterPro" id="IPR036589">
    <property type="entry name" value="HCY_dom_sf"/>
</dbReference>